<evidence type="ECO:0000259" key="8">
    <source>
        <dbReference type="PROSITE" id="PS51192"/>
    </source>
</evidence>
<keyword evidence="4 6" id="KW-0067">ATP-binding</keyword>
<keyword evidence="1 6" id="KW-0547">Nucleotide-binding</keyword>
<evidence type="ECO:0000256" key="2">
    <source>
        <dbReference type="ARBA" id="ARBA00022801"/>
    </source>
</evidence>
<comment type="caution">
    <text evidence="10">The sequence shown here is derived from an EMBL/GenBank/DDBJ whole genome shotgun (WGS) entry which is preliminary data.</text>
</comment>
<evidence type="ECO:0000256" key="5">
    <source>
        <dbReference type="ARBA" id="ARBA00022884"/>
    </source>
</evidence>
<gene>
    <name evidence="10" type="ORF">STCU_05811</name>
</gene>
<name>S9UEF0_9TRYP</name>
<dbReference type="PROSITE" id="PS00039">
    <property type="entry name" value="DEAD_ATP_HELICASE"/>
    <property type="match status" value="1"/>
</dbReference>
<dbReference type="InterPro" id="IPR014001">
    <property type="entry name" value="Helicase_ATP-bd"/>
</dbReference>
<organism evidence="10 11">
    <name type="scientific">Strigomonas culicis</name>
    <dbReference type="NCBI Taxonomy" id="28005"/>
    <lineage>
        <taxon>Eukaryota</taxon>
        <taxon>Discoba</taxon>
        <taxon>Euglenozoa</taxon>
        <taxon>Kinetoplastea</taxon>
        <taxon>Metakinetoplastina</taxon>
        <taxon>Trypanosomatida</taxon>
        <taxon>Trypanosomatidae</taxon>
        <taxon>Strigomonadinae</taxon>
        <taxon>Strigomonas</taxon>
    </lineage>
</organism>
<feature type="domain" description="Helicase C-terminal" evidence="9">
    <location>
        <begin position="430"/>
        <end position="597"/>
    </location>
</feature>
<evidence type="ECO:0000256" key="7">
    <source>
        <dbReference type="SAM" id="MobiDB-lite"/>
    </source>
</evidence>
<protein>
    <recommendedName>
        <fullName evidence="6">ATP-dependent RNA helicase</fullName>
        <ecNumber evidence="6">3.6.4.13</ecNumber>
    </recommendedName>
</protein>
<feature type="region of interest" description="Disordered" evidence="7">
    <location>
        <begin position="21"/>
        <end position="111"/>
    </location>
</feature>
<dbReference type="PROSITE" id="PS51192">
    <property type="entry name" value="HELICASE_ATP_BIND_1"/>
    <property type="match status" value="1"/>
</dbReference>
<dbReference type="InterPro" id="IPR011545">
    <property type="entry name" value="DEAD/DEAH_box_helicase_dom"/>
</dbReference>
<keyword evidence="5 6" id="KW-0694">RNA-binding</keyword>
<dbReference type="AlphaFoldDB" id="S9UEF0"/>
<comment type="similarity">
    <text evidence="6">Belongs to the DEAD box helicase family.</text>
</comment>
<comment type="function">
    <text evidence="6">RNA helicase.</text>
</comment>
<accession>S9UEF0</accession>
<dbReference type="Pfam" id="PF00271">
    <property type="entry name" value="Helicase_C"/>
    <property type="match status" value="1"/>
</dbReference>
<dbReference type="InterPro" id="IPR001650">
    <property type="entry name" value="Helicase_C-like"/>
</dbReference>
<dbReference type="EC" id="3.6.4.13" evidence="6"/>
<dbReference type="PROSITE" id="PS51194">
    <property type="entry name" value="HELICASE_CTER"/>
    <property type="match status" value="1"/>
</dbReference>
<dbReference type="SUPFAM" id="SSF52540">
    <property type="entry name" value="P-loop containing nucleoside triphosphate hydrolases"/>
    <property type="match status" value="1"/>
</dbReference>
<sequence length="814" mass="91083">MSFLSVSGLAGSENNALAHLRSASSGDTSNPLLDAIAKVQQSNDEENKEPEFLKPKVPSVPQPKTAPRAGQPKAAPAAAPAPQRAPATSVPKTMAPRGEKPSGGFKADNPTDADDLPCLEKLVHSKLLRPLCETMKIEQLTRIQKLCWVAMSKRDTDVLIRSETGSGKTLAYALPALDFILRECDRKPISRDTGTILIIMCPTRELVLQVNATLSTLLRCAQFLTVGGIHGGENRHKEKARLRKGMPVLVCTPGRLLDHLKATSSFNIGNLQTIVMDEADRLLDLGFEKPIREIMELLSKKCEHFGTLKRVLVSATITDSIERLSHFALRPSVQRLGETEDAFTIPATLHQHFAAVPIKHRLAVLISFIRAQFDAGANKIVVFVATADCAEFLYYLLSRLQSPFKTVRKEEGRAEPPRAHGMSTRKMVQAANQHLIDHSDDVVTFDEEGDDDAFANEESDTLLQQERRNAFLNVNVFKLHGNMSQTDRASVFHAFKHGASSAHAPTDKGVIFCTDVAARGLDMPRIDWIVHYDPPSDPTCYVHRVGRTARIGNTGDSILFLAPLQIGYAEYLSNFIQGHMQGGKMVDSHKMTEKKYETYLFYLTKLDTKSNHSWPQSTATLERAVGRQVTGRSDGDGNDSHDNLNRIAFFAYQSYVRFYAGLPRDVKNLFFRDDLHLGHVAQSFGIDKSPSEVQRELQRFVKEDRIIARDNRKGTATYSSQDRSGAHAKRQRIELDHDDRYRSMLAQKQRKLTRDWAEKRREESTKTKTATYPSVVRSSSVTVVLRRFVLDVCWSLLNGGRSYYLTRHRPRTGL</sequence>
<dbReference type="Pfam" id="PF13959">
    <property type="entry name" value="CTE_SPB4"/>
    <property type="match status" value="1"/>
</dbReference>
<dbReference type="InterPro" id="IPR027417">
    <property type="entry name" value="P-loop_NTPase"/>
</dbReference>
<dbReference type="EMBL" id="ATMH01005811">
    <property type="protein sequence ID" value="EPY27318.1"/>
    <property type="molecule type" value="Genomic_DNA"/>
</dbReference>
<dbReference type="GO" id="GO:0003724">
    <property type="term" value="F:RNA helicase activity"/>
    <property type="evidence" value="ECO:0007669"/>
    <property type="project" value="UniProtKB-EC"/>
</dbReference>
<dbReference type="GO" id="GO:0003723">
    <property type="term" value="F:RNA binding"/>
    <property type="evidence" value="ECO:0007669"/>
    <property type="project" value="UniProtKB-UniRule"/>
</dbReference>
<dbReference type="Proteomes" id="UP000015354">
    <property type="component" value="Unassembled WGS sequence"/>
</dbReference>
<dbReference type="InterPro" id="IPR000629">
    <property type="entry name" value="RNA-helicase_DEAD-box_CS"/>
</dbReference>
<dbReference type="PANTHER" id="PTHR24031">
    <property type="entry name" value="RNA HELICASE"/>
    <property type="match status" value="1"/>
</dbReference>
<dbReference type="CDD" id="cd18787">
    <property type="entry name" value="SF2_C_DEAD"/>
    <property type="match status" value="1"/>
</dbReference>
<dbReference type="Pfam" id="PF00270">
    <property type="entry name" value="DEAD"/>
    <property type="match status" value="1"/>
</dbReference>
<dbReference type="OrthoDB" id="422663at2759"/>
<keyword evidence="2 6" id="KW-0378">Hydrolase</keyword>
<dbReference type="SMART" id="SM01178">
    <property type="entry name" value="DUF4217"/>
    <property type="match status" value="1"/>
</dbReference>
<dbReference type="GO" id="GO:0005524">
    <property type="term" value="F:ATP binding"/>
    <property type="evidence" value="ECO:0007669"/>
    <property type="project" value="UniProtKB-UniRule"/>
</dbReference>
<feature type="domain" description="Helicase ATP-binding" evidence="8">
    <location>
        <begin position="149"/>
        <end position="335"/>
    </location>
</feature>
<feature type="compositionally biased region" description="Low complexity" evidence="7">
    <location>
        <begin position="66"/>
        <end position="87"/>
    </location>
</feature>
<comment type="domain">
    <text evidence="6">The Q motif is unique to and characteristic of the DEAD box family of RNA helicases and controls ATP binding and hydrolysis.</text>
</comment>
<evidence type="ECO:0000313" key="10">
    <source>
        <dbReference type="EMBL" id="EPY27318.1"/>
    </source>
</evidence>
<dbReference type="SMART" id="SM00490">
    <property type="entry name" value="HELICc"/>
    <property type="match status" value="1"/>
</dbReference>
<proteinExistence type="inferred from homology"/>
<evidence type="ECO:0000313" key="11">
    <source>
        <dbReference type="Proteomes" id="UP000015354"/>
    </source>
</evidence>
<evidence type="ECO:0000256" key="3">
    <source>
        <dbReference type="ARBA" id="ARBA00022806"/>
    </source>
</evidence>
<feature type="compositionally biased region" description="Polar residues" evidence="7">
    <location>
        <begin position="22"/>
        <end position="31"/>
    </location>
</feature>
<evidence type="ECO:0000259" key="9">
    <source>
        <dbReference type="PROSITE" id="PS51194"/>
    </source>
</evidence>
<keyword evidence="11" id="KW-1185">Reference proteome</keyword>
<dbReference type="SMART" id="SM00487">
    <property type="entry name" value="DEXDc"/>
    <property type="match status" value="1"/>
</dbReference>
<keyword evidence="3 6" id="KW-0347">Helicase</keyword>
<evidence type="ECO:0000256" key="1">
    <source>
        <dbReference type="ARBA" id="ARBA00022741"/>
    </source>
</evidence>
<dbReference type="Gene3D" id="3.40.50.300">
    <property type="entry name" value="P-loop containing nucleotide triphosphate hydrolases"/>
    <property type="match status" value="2"/>
</dbReference>
<dbReference type="GO" id="GO:0016887">
    <property type="term" value="F:ATP hydrolysis activity"/>
    <property type="evidence" value="ECO:0007669"/>
    <property type="project" value="RHEA"/>
</dbReference>
<evidence type="ECO:0000256" key="6">
    <source>
        <dbReference type="RuleBase" id="RU365068"/>
    </source>
</evidence>
<evidence type="ECO:0000256" key="4">
    <source>
        <dbReference type="ARBA" id="ARBA00022840"/>
    </source>
</evidence>
<dbReference type="InterPro" id="IPR025313">
    <property type="entry name" value="SPB4-like_CTE"/>
</dbReference>
<reference evidence="10 11" key="1">
    <citation type="journal article" date="2013" name="PLoS ONE">
        <title>Predicting the Proteins of Angomonas deanei, Strigomonas culicis and Their Respective Endosymbionts Reveals New Aspects of the Trypanosomatidae Family.</title>
        <authorList>
            <person name="Motta M.C."/>
            <person name="Martins A.C."/>
            <person name="de Souza S.S."/>
            <person name="Catta-Preta C.M."/>
            <person name="Silva R."/>
            <person name="Klein C.C."/>
            <person name="de Almeida L.G."/>
            <person name="de Lima Cunha O."/>
            <person name="Ciapina L.P."/>
            <person name="Brocchi M."/>
            <person name="Colabardini A.C."/>
            <person name="de Araujo Lima B."/>
            <person name="Machado C.R."/>
            <person name="de Almeida Soares C.M."/>
            <person name="Probst C.M."/>
            <person name="de Menezes C.B."/>
            <person name="Thompson C.E."/>
            <person name="Bartholomeu D.C."/>
            <person name="Gradia D.F."/>
            <person name="Pavoni D.P."/>
            <person name="Grisard E.C."/>
            <person name="Fantinatti-Garboggini F."/>
            <person name="Marchini F.K."/>
            <person name="Rodrigues-Luiz G.F."/>
            <person name="Wagner G."/>
            <person name="Goldman G.H."/>
            <person name="Fietto J.L."/>
            <person name="Elias M.C."/>
            <person name="Goldman M.H."/>
            <person name="Sagot M.F."/>
            <person name="Pereira M."/>
            <person name="Stoco P.H."/>
            <person name="de Mendonca-Neto R.P."/>
            <person name="Teixeira S.M."/>
            <person name="Maciel T.E."/>
            <person name="de Oliveira Mendes T.A."/>
            <person name="Urmenyi T.P."/>
            <person name="de Souza W."/>
            <person name="Schenkman S."/>
            <person name="de Vasconcelos A.T."/>
        </authorList>
    </citation>
    <scope>NUCLEOTIDE SEQUENCE [LARGE SCALE GENOMIC DNA]</scope>
</reference>
<comment type="catalytic activity">
    <reaction evidence="6">
        <text>ATP + H2O = ADP + phosphate + H(+)</text>
        <dbReference type="Rhea" id="RHEA:13065"/>
        <dbReference type="ChEBI" id="CHEBI:15377"/>
        <dbReference type="ChEBI" id="CHEBI:15378"/>
        <dbReference type="ChEBI" id="CHEBI:30616"/>
        <dbReference type="ChEBI" id="CHEBI:43474"/>
        <dbReference type="ChEBI" id="CHEBI:456216"/>
        <dbReference type="EC" id="3.6.4.13"/>
    </reaction>
</comment>